<name>A0A1H8QQR4_9BACI</name>
<dbReference type="GO" id="GO:1901264">
    <property type="term" value="P:carbohydrate derivative transport"/>
    <property type="evidence" value="ECO:0007669"/>
    <property type="project" value="TreeGrafter"/>
</dbReference>
<dbReference type="Proteomes" id="UP000199300">
    <property type="component" value="Unassembled WGS sequence"/>
</dbReference>
<dbReference type="STRING" id="872970.SAMN04488134_10917"/>
<dbReference type="NCBIfam" id="TIGR00410">
    <property type="entry name" value="lacE"/>
    <property type="match status" value="1"/>
</dbReference>
<feature type="transmembrane region" description="Helical" evidence="9">
    <location>
        <begin position="146"/>
        <end position="168"/>
    </location>
</feature>
<comment type="subcellular location">
    <subcellularLocation>
        <location evidence="1">Cell membrane</location>
        <topology evidence="1">Multi-pass membrane protein</topology>
    </subcellularLocation>
</comment>
<keyword evidence="6 9" id="KW-1133">Transmembrane helix</keyword>
<feature type="transmembrane region" description="Helical" evidence="9">
    <location>
        <begin position="231"/>
        <end position="256"/>
    </location>
</feature>
<dbReference type="InterPro" id="IPR003352">
    <property type="entry name" value="PTS_EIIC"/>
</dbReference>
<keyword evidence="5 9" id="KW-0812">Transmembrane</keyword>
<keyword evidence="12" id="KW-1185">Reference proteome</keyword>
<feature type="transmembrane region" description="Helical" evidence="9">
    <location>
        <begin position="32"/>
        <end position="50"/>
    </location>
</feature>
<dbReference type="InterPro" id="IPR004501">
    <property type="entry name" value="PTS_EIIC_3"/>
</dbReference>
<evidence type="ECO:0000256" key="1">
    <source>
        <dbReference type="ARBA" id="ARBA00004651"/>
    </source>
</evidence>
<gene>
    <name evidence="11" type="ORF">SAMN04488134_10917</name>
</gene>
<evidence type="ECO:0000256" key="9">
    <source>
        <dbReference type="SAM" id="Phobius"/>
    </source>
</evidence>
<comment type="function">
    <text evidence="8">The phosphoenolpyruvate-dependent sugar phosphotransferase system (PTS), a major carbohydrate active -transport system, catalyzes the phosphorylation of incoming sugar substrates concomitant with their translocation across the cell membrane.</text>
</comment>
<evidence type="ECO:0000313" key="11">
    <source>
        <dbReference type="EMBL" id="SEO56565.1"/>
    </source>
</evidence>
<dbReference type="PANTHER" id="PTHR33989">
    <property type="match status" value="1"/>
</dbReference>
<feature type="domain" description="PTS EIIC type-3" evidence="10">
    <location>
        <begin position="9"/>
        <end position="424"/>
    </location>
</feature>
<evidence type="ECO:0000313" key="12">
    <source>
        <dbReference type="Proteomes" id="UP000199300"/>
    </source>
</evidence>
<feature type="transmembrane region" description="Helical" evidence="9">
    <location>
        <begin position="189"/>
        <end position="211"/>
    </location>
</feature>
<evidence type="ECO:0000256" key="4">
    <source>
        <dbReference type="ARBA" id="ARBA00022597"/>
    </source>
</evidence>
<evidence type="ECO:0000259" key="10">
    <source>
        <dbReference type="PROSITE" id="PS51105"/>
    </source>
</evidence>
<feature type="transmembrane region" description="Helical" evidence="9">
    <location>
        <begin position="353"/>
        <end position="374"/>
    </location>
</feature>
<dbReference type="GO" id="GO:0005886">
    <property type="term" value="C:plasma membrane"/>
    <property type="evidence" value="ECO:0007669"/>
    <property type="project" value="UniProtKB-SubCell"/>
</dbReference>
<dbReference type="PANTHER" id="PTHR33989:SF11">
    <property type="entry name" value="LICHENAN PERMEASE IIC COMPONENT"/>
    <property type="match status" value="1"/>
</dbReference>
<feature type="transmembrane region" description="Helical" evidence="9">
    <location>
        <begin position="263"/>
        <end position="284"/>
    </location>
</feature>
<feature type="transmembrane region" description="Helical" evidence="9">
    <location>
        <begin position="296"/>
        <end position="318"/>
    </location>
</feature>
<protein>
    <recommendedName>
        <fullName evidence="8">Permease IIC component</fullName>
    </recommendedName>
</protein>
<dbReference type="AlphaFoldDB" id="A0A1H8QQR4"/>
<accession>A0A1H8QQR4</accession>
<dbReference type="EMBL" id="FODJ01000009">
    <property type="protein sequence ID" value="SEO56565.1"/>
    <property type="molecule type" value="Genomic_DNA"/>
</dbReference>
<evidence type="ECO:0000256" key="5">
    <source>
        <dbReference type="ARBA" id="ARBA00022692"/>
    </source>
</evidence>
<dbReference type="InterPro" id="IPR051088">
    <property type="entry name" value="PTS_Sugar-EIIC/EIIB"/>
</dbReference>
<reference evidence="11 12" key="1">
    <citation type="submission" date="2016-10" db="EMBL/GenBank/DDBJ databases">
        <authorList>
            <person name="de Groot N.N."/>
        </authorList>
    </citation>
    <scope>NUCLEOTIDE SEQUENCE [LARGE SCALE GENOMIC DNA]</scope>
    <source>
        <strain evidence="11 12">CGMCC 1.10434</strain>
    </source>
</reference>
<keyword evidence="3 8" id="KW-1003">Cell membrane</keyword>
<organism evidence="11 12">
    <name type="scientific">Amphibacillus marinus</name>
    <dbReference type="NCBI Taxonomy" id="872970"/>
    <lineage>
        <taxon>Bacteria</taxon>
        <taxon>Bacillati</taxon>
        <taxon>Bacillota</taxon>
        <taxon>Bacilli</taxon>
        <taxon>Bacillales</taxon>
        <taxon>Bacillaceae</taxon>
        <taxon>Amphibacillus</taxon>
    </lineage>
</organism>
<dbReference type="PROSITE" id="PS51105">
    <property type="entry name" value="PTS_EIIC_TYPE_3"/>
    <property type="match status" value="1"/>
</dbReference>
<evidence type="ECO:0000256" key="7">
    <source>
        <dbReference type="ARBA" id="ARBA00023136"/>
    </source>
</evidence>
<evidence type="ECO:0000256" key="8">
    <source>
        <dbReference type="PIRNR" id="PIRNR006351"/>
    </source>
</evidence>
<keyword evidence="7 8" id="KW-0472">Membrane</keyword>
<keyword evidence="4 8" id="KW-0762">Sugar transport</keyword>
<feature type="transmembrane region" description="Helical" evidence="9">
    <location>
        <begin position="394"/>
        <end position="422"/>
    </location>
</feature>
<evidence type="ECO:0000256" key="6">
    <source>
        <dbReference type="ARBA" id="ARBA00022989"/>
    </source>
</evidence>
<evidence type="ECO:0000256" key="2">
    <source>
        <dbReference type="ARBA" id="ARBA00022448"/>
    </source>
</evidence>
<evidence type="ECO:0000256" key="3">
    <source>
        <dbReference type="ARBA" id="ARBA00022475"/>
    </source>
</evidence>
<dbReference type="InterPro" id="IPR004796">
    <property type="entry name" value="PTS_IIC_cello"/>
</dbReference>
<keyword evidence="2 8" id="KW-0813">Transport</keyword>
<sequence length="443" mass="47511">MMEKFLQWLEEKFMPPMARLAEQRHLRAVRDGVISTLPLIIIGSFFIIIAQPPIPFLAELVAPYVGDIMIPYRLTVGLMSVYAAYGMGYSLAKSYSLDGVSGGVLSLATFLMMNIPLNVDGIMEEAAGAGIEGAEAMGWVLPMGNLGGAGMFTAILSMVVAVEVLRFMKKKKITLTMPEQVPESVARSFEALFPAGVVIILTWVVRVMLGLDVNAMLMSVFAPLVDLSGNNYFGVMLPVLLITLLWAAGIHGVSVIGSVMRPAWLIMLDANVAAVADGASMSYGDGGVPYIAPEPFYQWLVWVGGSGATLALALLLVVSKSTYLKQVGKFSLVPGIFNINEPMIFGAPIVMNPILGIPFIIAPVVTTTISYFAVQLGIVNGFTVMAPWTLPAPIGAWMATGGSIAAVILVLINIAIALVIYYPFFKVYEKKMIAEEQADTATV</sequence>
<dbReference type="PIRSF" id="PIRSF006351">
    <property type="entry name" value="PTS_EIIC-Cellobiose"/>
    <property type="match status" value="1"/>
</dbReference>
<feature type="transmembrane region" description="Helical" evidence="9">
    <location>
        <begin position="70"/>
        <end position="88"/>
    </location>
</feature>
<dbReference type="GO" id="GO:0009401">
    <property type="term" value="P:phosphoenolpyruvate-dependent sugar phosphotransferase system"/>
    <property type="evidence" value="ECO:0007669"/>
    <property type="project" value="InterPro"/>
</dbReference>
<dbReference type="Pfam" id="PF02378">
    <property type="entry name" value="PTS_EIIC"/>
    <property type="match status" value="1"/>
</dbReference>
<feature type="transmembrane region" description="Helical" evidence="9">
    <location>
        <begin position="95"/>
        <end position="115"/>
    </location>
</feature>
<proteinExistence type="predicted"/>
<dbReference type="GO" id="GO:0008982">
    <property type="term" value="F:protein-N(PI)-phosphohistidine-sugar phosphotransferase activity"/>
    <property type="evidence" value="ECO:0007669"/>
    <property type="project" value="UniProtKB-UniRule"/>
</dbReference>